<dbReference type="Gene3D" id="3.30.1020.10">
    <property type="entry name" value="Antioxidant, Horf6, Chain A, domain2"/>
    <property type="match status" value="1"/>
</dbReference>
<keyword evidence="4" id="KW-1185">Reference proteome</keyword>
<dbReference type="GO" id="GO:0051920">
    <property type="term" value="F:peroxiredoxin activity"/>
    <property type="evidence" value="ECO:0007669"/>
    <property type="project" value="InterPro"/>
</dbReference>
<evidence type="ECO:0000259" key="2">
    <source>
        <dbReference type="Pfam" id="PF10417"/>
    </source>
</evidence>
<evidence type="ECO:0000313" key="3">
    <source>
        <dbReference type="EMBL" id="KAK5975686.1"/>
    </source>
</evidence>
<protein>
    <recommendedName>
        <fullName evidence="2">Peroxiredoxin C-terminal domain-containing protein</fullName>
    </recommendedName>
</protein>
<dbReference type="InterPro" id="IPR019479">
    <property type="entry name" value="Peroxiredoxin_C"/>
</dbReference>
<dbReference type="Pfam" id="PF10417">
    <property type="entry name" value="1-cysPrx_C"/>
    <property type="match status" value="1"/>
</dbReference>
<keyword evidence="1" id="KW-0575">Peroxidase</keyword>
<reference evidence="3 4" key="1">
    <citation type="submission" date="2019-10" db="EMBL/GenBank/DDBJ databases">
        <title>Assembly and Annotation for the nematode Trichostrongylus colubriformis.</title>
        <authorList>
            <person name="Martin J."/>
        </authorList>
    </citation>
    <scope>NUCLEOTIDE SEQUENCE [LARGE SCALE GENOMIC DNA]</scope>
    <source>
        <strain evidence="3">G859</strain>
        <tissue evidence="3">Whole worm</tissue>
    </source>
</reference>
<dbReference type="AlphaFoldDB" id="A0AAN8FA93"/>
<dbReference type="Proteomes" id="UP001331761">
    <property type="component" value="Unassembled WGS sequence"/>
</dbReference>
<accession>A0AAN8FA93</accession>
<name>A0AAN8FA93_TRICO</name>
<evidence type="ECO:0000313" key="4">
    <source>
        <dbReference type="Proteomes" id="UP001331761"/>
    </source>
</evidence>
<dbReference type="EMBL" id="WIXE01012747">
    <property type="protein sequence ID" value="KAK5975686.1"/>
    <property type="molecule type" value="Genomic_DNA"/>
</dbReference>
<proteinExistence type="predicted"/>
<gene>
    <name evidence="3" type="ORF">GCK32_013475</name>
</gene>
<keyword evidence="1" id="KW-0560">Oxidoreductase</keyword>
<feature type="domain" description="Peroxiredoxin C-terminal" evidence="2">
    <location>
        <begin position="1"/>
        <end position="35"/>
    </location>
</feature>
<sequence>MQLADRLPVATPEGWKGMGDACMVQPSVASNKAEEIFGKVNTLSLPSGKSYLRKVNPGC</sequence>
<evidence type="ECO:0000256" key="1">
    <source>
        <dbReference type="ARBA" id="ARBA00022559"/>
    </source>
</evidence>
<comment type="caution">
    <text evidence="3">The sequence shown here is derived from an EMBL/GenBank/DDBJ whole genome shotgun (WGS) entry which is preliminary data.</text>
</comment>
<organism evidence="3 4">
    <name type="scientific">Trichostrongylus colubriformis</name>
    <name type="common">Black scour worm</name>
    <dbReference type="NCBI Taxonomy" id="6319"/>
    <lineage>
        <taxon>Eukaryota</taxon>
        <taxon>Metazoa</taxon>
        <taxon>Ecdysozoa</taxon>
        <taxon>Nematoda</taxon>
        <taxon>Chromadorea</taxon>
        <taxon>Rhabditida</taxon>
        <taxon>Rhabditina</taxon>
        <taxon>Rhabditomorpha</taxon>
        <taxon>Strongyloidea</taxon>
        <taxon>Trichostrongylidae</taxon>
        <taxon>Trichostrongylus</taxon>
    </lineage>
</organism>